<protein>
    <submittedName>
        <fullName evidence="2">Arrestin_C domain-containing protein</fullName>
    </submittedName>
</protein>
<keyword evidence="1" id="KW-1185">Reference proteome</keyword>
<evidence type="ECO:0000313" key="2">
    <source>
        <dbReference type="WBParaSite" id="SPAL_0000097100.1"/>
    </source>
</evidence>
<evidence type="ECO:0000313" key="1">
    <source>
        <dbReference type="Proteomes" id="UP000046392"/>
    </source>
</evidence>
<dbReference type="AlphaFoldDB" id="A0A0N5B4G9"/>
<name>A0A0N5B4G9_STREA</name>
<proteinExistence type="predicted"/>
<dbReference type="Proteomes" id="UP000046392">
    <property type="component" value="Unplaced"/>
</dbReference>
<reference evidence="2" key="1">
    <citation type="submission" date="2017-02" db="UniProtKB">
        <authorList>
            <consortium name="WormBaseParasite"/>
        </authorList>
    </citation>
    <scope>IDENTIFICATION</scope>
</reference>
<dbReference type="WBParaSite" id="SPAL_0000097100.1">
    <property type="protein sequence ID" value="SPAL_0000097100.1"/>
    <property type="gene ID" value="SPAL_0000097100"/>
</dbReference>
<accession>A0A0N5B4G9</accession>
<sequence>MEENVTGILKVPPLDSLKNGAIFGTVTVKCNKEMIIKADFDYNIAKPYEIIVNYTYSITKENIVKNIPKDCKEPNNIIRSKIDICEFPYNSINPNPEKDKWRDVTLPTESELDHIDSHLGGLRNR</sequence>
<organism evidence="1 2">
    <name type="scientific">Strongyloides papillosus</name>
    <name type="common">Intestinal threadworm</name>
    <dbReference type="NCBI Taxonomy" id="174720"/>
    <lineage>
        <taxon>Eukaryota</taxon>
        <taxon>Metazoa</taxon>
        <taxon>Ecdysozoa</taxon>
        <taxon>Nematoda</taxon>
        <taxon>Chromadorea</taxon>
        <taxon>Rhabditida</taxon>
        <taxon>Tylenchina</taxon>
        <taxon>Panagrolaimomorpha</taxon>
        <taxon>Strongyloidoidea</taxon>
        <taxon>Strongyloididae</taxon>
        <taxon>Strongyloides</taxon>
    </lineage>
</organism>